<reference evidence="1" key="1">
    <citation type="submission" date="2014-09" db="EMBL/GenBank/DDBJ databases">
        <authorList>
            <person name="Magalhaes I.L.F."/>
            <person name="Oliveira U."/>
            <person name="Santos F.R."/>
            <person name="Vidigal T.H.D.A."/>
            <person name="Brescovit A.D."/>
            <person name="Santos A.J."/>
        </authorList>
    </citation>
    <scope>NUCLEOTIDE SEQUENCE</scope>
    <source>
        <tissue evidence="1">Shoot tissue taken approximately 20 cm above the soil surface</tissue>
    </source>
</reference>
<name>A0A0A9G837_ARUDO</name>
<dbReference type="EMBL" id="GBRH01176651">
    <property type="protein sequence ID" value="JAE21245.1"/>
    <property type="molecule type" value="Transcribed_RNA"/>
</dbReference>
<evidence type="ECO:0000313" key="1">
    <source>
        <dbReference type="EMBL" id="JAE21245.1"/>
    </source>
</evidence>
<dbReference type="AlphaFoldDB" id="A0A0A9G837"/>
<protein>
    <submittedName>
        <fullName evidence="1">Uncharacterized protein</fullName>
    </submittedName>
</protein>
<organism evidence="1">
    <name type="scientific">Arundo donax</name>
    <name type="common">Giant reed</name>
    <name type="synonym">Donax arundinaceus</name>
    <dbReference type="NCBI Taxonomy" id="35708"/>
    <lineage>
        <taxon>Eukaryota</taxon>
        <taxon>Viridiplantae</taxon>
        <taxon>Streptophyta</taxon>
        <taxon>Embryophyta</taxon>
        <taxon>Tracheophyta</taxon>
        <taxon>Spermatophyta</taxon>
        <taxon>Magnoliopsida</taxon>
        <taxon>Liliopsida</taxon>
        <taxon>Poales</taxon>
        <taxon>Poaceae</taxon>
        <taxon>PACMAD clade</taxon>
        <taxon>Arundinoideae</taxon>
        <taxon>Arundineae</taxon>
        <taxon>Arundo</taxon>
    </lineage>
</organism>
<reference evidence="1" key="2">
    <citation type="journal article" date="2015" name="Data Brief">
        <title>Shoot transcriptome of the giant reed, Arundo donax.</title>
        <authorList>
            <person name="Barrero R.A."/>
            <person name="Guerrero F.D."/>
            <person name="Moolhuijzen P."/>
            <person name="Goolsby J.A."/>
            <person name="Tidwell J."/>
            <person name="Bellgard S.E."/>
            <person name="Bellgard M.I."/>
        </authorList>
    </citation>
    <scope>NUCLEOTIDE SEQUENCE</scope>
    <source>
        <tissue evidence="1">Shoot tissue taken approximately 20 cm above the soil surface</tissue>
    </source>
</reference>
<proteinExistence type="predicted"/>
<accession>A0A0A9G837</accession>
<sequence>MCWLSLFITAKFTMPMCKGVKKKELLRFPILMTKDQSLLEYLSNQPKLSTPRCTL</sequence>